<dbReference type="FunFam" id="3.40.50.300:FF:000479">
    <property type="entry name" value="Multidrug resistance protein 1A"/>
    <property type="match status" value="1"/>
</dbReference>
<evidence type="ECO:0000256" key="6">
    <source>
        <dbReference type="ARBA" id="ARBA00022741"/>
    </source>
</evidence>
<keyword evidence="6" id="KW-0547">Nucleotide-binding</keyword>
<feature type="transmembrane region" description="Helical" evidence="13">
    <location>
        <begin position="764"/>
        <end position="786"/>
    </location>
</feature>
<feature type="domain" description="ABC transporter" evidence="14">
    <location>
        <begin position="414"/>
        <end position="647"/>
    </location>
</feature>
<feature type="region of interest" description="Disordered" evidence="12">
    <location>
        <begin position="649"/>
        <end position="670"/>
    </location>
</feature>
<keyword evidence="4 13" id="KW-0812">Transmembrane</keyword>
<proteinExistence type="inferred from homology"/>
<name>A0A817Z985_9BILA</name>
<feature type="transmembrane region" description="Helical" evidence="13">
    <location>
        <begin position="233"/>
        <end position="252"/>
    </location>
</feature>
<comment type="subcellular location">
    <subcellularLocation>
        <location evidence="1">Membrane</location>
        <topology evidence="1">Multi-pass membrane protein</topology>
    </subcellularLocation>
</comment>
<dbReference type="PROSITE" id="PS00211">
    <property type="entry name" value="ABC_TRANSPORTER_1"/>
    <property type="match status" value="2"/>
</dbReference>
<evidence type="ECO:0000256" key="11">
    <source>
        <dbReference type="ARBA" id="ARBA00023180"/>
    </source>
</evidence>
<feature type="domain" description="ABC transmembrane type-1" evidence="15">
    <location>
        <begin position="721"/>
        <end position="1009"/>
    </location>
</feature>
<dbReference type="InterPro" id="IPR003439">
    <property type="entry name" value="ABC_transporter-like_ATP-bd"/>
</dbReference>
<evidence type="ECO:0000256" key="4">
    <source>
        <dbReference type="ARBA" id="ARBA00022692"/>
    </source>
</evidence>
<gene>
    <name evidence="16" type="ORF">KIK155_LOCUS7123</name>
    <name evidence="17" type="ORF">TOA249_LOCUS16623</name>
</gene>
<evidence type="ECO:0000256" key="3">
    <source>
        <dbReference type="ARBA" id="ARBA00022448"/>
    </source>
</evidence>
<evidence type="ECO:0000256" key="2">
    <source>
        <dbReference type="ARBA" id="ARBA00007577"/>
    </source>
</evidence>
<feature type="transmembrane region" description="Helical" evidence="13">
    <location>
        <begin position="346"/>
        <end position="366"/>
    </location>
</feature>
<dbReference type="SUPFAM" id="SSF52540">
    <property type="entry name" value="P-loop containing nucleoside triphosphate hydrolases"/>
    <property type="match status" value="2"/>
</dbReference>
<accession>A0A817Z985</accession>
<dbReference type="Proteomes" id="UP000663838">
    <property type="component" value="Unassembled WGS sequence"/>
</dbReference>
<dbReference type="InterPro" id="IPR003593">
    <property type="entry name" value="AAA+_ATPase"/>
</dbReference>
<dbReference type="GO" id="GO:0016887">
    <property type="term" value="F:ATP hydrolysis activity"/>
    <property type="evidence" value="ECO:0007669"/>
    <property type="project" value="InterPro"/>
</dbReference>
<evidence type="ECO:0000313" key="17">
    <source>
        <dbReference type="EMBL" id="CAF4693932.1"/>
    </source>
</evidence>
<dbReference type="Pfam" id="PF00664">
    <property type="entry name" value="ABC_membrane"/>
    <property type="match status" value="2"/>
</dbReference>
<keyword evidence="9 13" id="KW-1133">Transmembrane helix</keyword>
<evidence type="ECO:0000256" key="13">
    <source>
        <dbReference type="SAM" id="Phobius"/>
    </source>
</evidence>
<dbReference type="CDD" id="cd03249">
    <property type="entry name" value="ABC_MTABC3_MDL1_MDL2"/>
    <property type="match status" value="2"/>
</dbReference>
<keyword evidence="11" id="KW-0325">Glycoprotein</keyword>
<evidence type="ECO:0000256" key="8">
    <source>
        <dbReference type="ARBA" id="ARBA00022967"/>
    </source>
</evidence>
<dbReference type="InterPro" id="IPR036640">
    <property type="entry name" value="ABC1_TM_sf"/>
</dbReference>
<dbReference type="PANTHER" id="PTHR43394">
    <property type="entry name" value="ATP-DEPENDENT PERMEASE MDL1, MITOCHONDRIAL"/>
    <property type="match status" value="1"/>
</dbReference>
<comment type="caution">
    <text evidence="16">The sequence shown here is derived from an EMBL/GenBank/DDBJ whole genome shotgun (WGS) entry which is preliminary data.</text>
</comment>
<dbReference type="EMBL" id="CAJOBS010001144">
    <property type="protein sequence ID" value="CAF4693932.1"/>
    <property type="molecule type" value="Genomic_DNA"/>
</dbReference>
<dbReference type="InterPro" id="IPR027417">
    <property type="entry name" value="P-loop_NTPase"/>
</dbReference>
<evidence type="ECO:0000256" key="5">
    <source>
        <dbReference type="ARBA" id="ARBA00022737"/>
    </source>
</evidence>
<protein>
    <submittedName>
        <fullName evidence="16">Uncharacterized protein</fullName>
    </submittedName>
</protein>
<evidence type="ECO:0000256" key="1">
    <source>
        <dbReference type="ARBA" id="ARBA00004141"/>
    </source>
</evidence>
<dbReference type="GO" id="GO:0090374">
    <property type="term" value="P:oligopeptide export from mitochondrion"/>
    <property type="evidence" value="ECO:0007669"/>
    <property type="project" value="TreeGrafter"/>
</dbReference>
<dbReference type="PROSITE" id="PS50893">
    <property type="entry name" value="ABC_TRANSPORTER_2"/>
    <property type="match status" value="2"/>
</dbReference>
<evidence type="ECO:0000256" key="10">
    <source>
        <dbReference type="ARBA" id="ARBA00023136"/>
    </source>
</evidence>
<evidence type="ECO:0000259" key="15">
    <source>
        <dbReference type="PROSITE" id="PS50929"/>
    </source>
</evidence>
<feature type="transmembrane region" description="Helical" evidence="13">
    <location>
        <begin position="135"/>
        <end position="156"/>
    </location>
</feature>
<dbReference type="Pfam" id="PF00005">
    <property type="entry name" value="ABC_tran"/>
    <property type="match status" value="2"/>
</dbReference>
<feature type="transmembrane region" description="Helical" evidence="13">
    <location>
        <begin position="55"/>
        <end position="82"/>
    </location>
</feature>
<dbReference type="CDD" id="cd18578">
    <property type="entry name" value="ABC_6TM_Pgp_ABCB1_D2_like"/>
    <property type="match status" value="1"/>
</dbReference>
<dbReference type="GO" id="GO:0005743">
    <property type="term" value="C:mitochondrial inner membrane"/>
    <property type="evidence" value="ECO:0007669"/>
    <property type="project" value="TreeGrafter"/>
</dbReference>
<keyword evidence="3" id="KW-0813">Transport</keyword>
<evidence type="ECO:0000256" key="9">
    <source>
        <dbReference type="ARBA" id="ARBA00022989"/>
    </source>
</evidence>
<dbReference type="InterPro" id="IPR039421">
    <property type="entry name" value="Type_1_exporter"/>
</dbReference>
<evidence type="ECO:0000259" key="14">
    <source>
        <dbReference type="PROSITE" id="PS50893"/>
    </source>
</evidence>
<dbReference type="GO" id="GO:0005524">
    <property type="term" value="F:ATP binding"/>
    <property type="evidence" value="ECO:0007669"/>
    <property type="project" value="UniProtKB-KW"/>
</dbReference>
<evidence type="ECO:0000256" key="7">
    <source>
        <dbReference type="ARBA" id="ARBA00022840"/>
    </source>
</evidence>
<reference evidence="16" key="1">
    <citation type="submission" date="2021-02" db="EMBL/GenBank/DDBJ databases">
        <authorList>
            <person name="Nowell W R."/>
        </authorList>
    </citation>
    <scope>NUCLEOTIDE SEQUENCE</scope>
</reference>
<dbReference type="Proteomes" id="UP000663865">
    <property type="component" value="Unassembled WGS sequence"/>
</dbReference>
<dbReference type="SUPFAM" id="SSF90123">
    <property type="entry name" value="ABC transporter transmembrane region"/>
    <property type="match status" value="2"/>
</dbReference>
<keyword evidence="10 13" id="KW-0472">Membrane</keyword>
<feature type="domain" description="ABC transmembrane type-1" evidence="15">
    <location>
        <begin position="62"/>
        <end position="378"/>
    </location>
</feature>
<keyword evidence="5" id="KW-0677">Repeat</keyword>
<dbReference type="PROSITE" id="PS50929">
    <property type="entry name" value="ABC_TM1F"/>
    <property type="match status" value="2"/>
</dbReference>
<dbReference type="InterPro" id="IPR017871">
    <property type="entry name" value="ABC_transporter-like_CS"/>
</dbReference>
<feature type="transmembrane region" description="Helical" evidence="13">
    <location>
        <begin position="209"/>
        <end position="227"/>
    </location>
</feature>
<feature type="transmembrane region" description="Helical" evidence="13">
    <location>
        <begin position="841"/>
        <end position="859"/>
    </location>
</feature>
<dbReference type="EMBL" id="CAJNYV010000857">
    <property type="protein sequence ID" value="CAF3390131.1"/>
    <property type="molecule type" value="Genomic_DNA"/>
</dbReference>
<dbReference type="Gene3D" id="3.40.50.300">
    <property type="entry name" value="P-loop containing nucleotide triphosphate hydrolases"/>
    <property type="match status" value="2"/>
</dbReference>
<dbReference type="FunFam" id="3.40.50.300:FF:000251">
    <property type="entry name" value="ABC transporter B family member 19"/>
    <property type="match status" value="1"/>
</dbReference>
<keyword evidence="8" id="KW-1278">Translocase</keyword>
<feature type="compositionally biased region" description="Polar residues" evidence="12">
    <location>
        <begin position="658"/>
        <end position="670"/>
    </location>
</feature>
<comment type="similarity">
    <text evidence="2">Belongs to the ABC transporter superfamily. ABCB family. Multidrug resistance exporter (TC 3.A.1.201) subfamily.</text>
</comment>
<evidence type="ECO:0000313" key="16">
    <source>
        <dbReference type="EMBL" id="CAF3390131.1"/>
    </source>
</evidence>
<dbReference type="GO" id="GO:0015421">
    <property type="term" value="F:ABC-type oligopeptide transporter activity"/>
    <property type="evidence" value="ECO:0007669"/>
    <property type="project" value="TreeGrafter"/>
</dbReference>
<evidence type="ECO:0000313" key="18">
    <source>
        <dbReference type="Proteomes" id="UP000663865"/>
    </source>
</evidence>
<evidence type="ECO:0000256" key="12">
    <source>
        <dbReference type="SAM" id="MobiDB-lite"/>
    </source>
</evidence>
<sequence length="1291" mass="143902">MGRQVQDVQFQEPILVNWKMIDDKILPTHLTNPSENDSTLIKKFRPLEIYKFADALDICLMIIGTVSSFASGACLPLLLVVYQQVTDALVNYGKLQYIEQMGLQNLSQLSCENGGFDMPNNTTSPIQSIKNVVKWYVVLGFLSIFFYTIGFSAYMLSAERQIRRIRFHLFRNILYQDMSYFDILGGKGKLTNMLIDDLLKMKEGVGDKVADFISLLARMVGCLVFAFVKGWKLTLVILTAAPLIVLVFNLTIKFSIKYAKKQIEAYAKANTIAQEVLTGIRIVTAFNGQKKEQDRYAASLSEIPLIGIKKGIVQGLCQIFSNVATGVVFTAALGYGQYLIKTECHAYSAGVLVVIFIACLNTTWCLNQLVPNLEKFSDATASSSFIFNIISTKSKIDASRTYEGEKPSSLKGEIQLKNVTFTYPARLGQPVLQNVNITIPSGKTVALVGHSGCGKSTTLALITRMYDPDFGEVLLDGQDIRQLNIEWLRSHIGYVGQEPVLFSGSIEDNIRMGKPHATEDEVVQAAKMANAHEFILELPEGYRTSAKGMLAGGQKQRIAIARAIISNPQILLLDEATSALDNRNTKIVQDALNQASKGRTTIIVAHRITTIRDADIILVFDNGNVIECGTHIELMQIENGIYRTLATQPDQEEDTNEKQQPSTNSSLTPIRQRSLSSLQEIPLNDDDVKEKNPEKLSHFSFHTPFLIKLLKLNSPEKLYLIVGSLCAILYGCVEPVVGLIYSMIYGLLANPNLEIQSLRTQNLSLGILGIYVFAGIVQFLSTVTFAKAGEALTLRMRLFTFEAMLRREISWFDDEKNSVGSLITRLSTDTAALRNLAGTRMNVLFSSLGALIFAFTVAFMTGWKLALVVSCFTPLLIISGYLQGRTQSKAGHVKTAKSFAEEGGRYAIEAIQNIRTIATLNQERFFIEKYKNVFDKDFKNKLCKIPIQALGKAIGNSFLYFIHVTAFSYGASLVESGNMDFVQVFRVFIVINFASMSIGRSTSSMPDYTVAKAATERILTFLDQISAIDPYNDEGLKPNSFEGNIEFRDVDFTYPTRTKHRILNKFNLTCLQGQTTALIGSSGCGKSTIISLLLRFYDSINGHIFLDGQDLRTINISWLRSIIGFVQQEPILFDRTIAENIAYGINDRKVSHTEIHEVAIQANIHEEILKFPQGYETNCGNVGNTQFSGGQKQRIAIARALLQKPKILLLDEATSALDNETERARYLIVQEAIDKARQNRTCLTIAHRLTTIQNSEKIVVVDGGSVREEGPHEELLRKRGFYYRLQRVAPQ</sequence>
<dbReference type="SMART" id="SM00382">
    <property type="entry name" value="AAA"/>
    <property type="match status" value="2"/>
</dbReference>
<organism evidence="16 18">
    <name type="scientific">Rotaria socialis</name>
    <dbReference type="NCBI Taxonomy" id="392032"/>
    <lineage>
        <taxon>Eukaryota</taxon>
        <taxon>Metazoa</taxon>
        <taxon>Spiralia</taxon>
        <taxon>Gnathifera</taxon>
        <taxon>Rotifera</taxon>
        <taxon>Eurotatoria</taxon>
        <taxon>Bdelloidea</taxon>
        <taxon>Philodinida</taxon>
        <taxon>Philodinidae</taxon>
        <taxon>Rotaria</taxon>
    </lineage>
</organism>
<feature type="transmembrane region" description="Helical" evidence="13">
    <location>
        <begin position="718"/>
        <end position="744"/>
    </location>
</feature>
<dbReference type="Gene3D" id="1.20.1560.10">
    <property type="entry name" value="ABC transporter type 1, transmembrane domain"/>
    <property type="match status" value="2"/>
</dbReference>
<dbReference type="PANTHER" id="PTHR43394:SF27">
    <property type="entry name" value="ATP-DEPENDENT TRANSLOCASE ABCB1-LIKE"/>
    <property type="match status" value="1"/>
</dbReference>
<dbReference type="InterPro" id="IPR011527">
    <property type="entry name" value="ABC1_TM_dom"/>
</dbReference>
<keyword evidence="7" id="KW-0067">ATP-binding</keyword>
<feature type="domain" description="ABC transporter" evidence="14">
    <location>
        <begin position="1045"/>
        <end position="1288"/>
    </location>
</feature>
<feature type="transmembrane region" description="Helical" evidence="13">
    <location>
        <begin position="319"/>
        <end position="340"/>
    </location>
</feature>
<dbReference type="CDD" id="cd18577">
    <property type="entry name" value="ABC_6TM_Pgp_ABCB1_D1_like"/>
    <property type="match status" value="1"/>
</dbReference>